<organism evidence="1 2">
    <name type="scientific">Rhynchophorus ferrugineus</name>
    <name type="common">Red palm weevil</name>
    <name type="synonym">Curculio ferrugineus</name>
    <dbReference type="NCBI Taxonomy" id="354439"/>
    <lineage>
        <taxon>Eukaryota</taxon>
        <taxon>Metazoa</taxon>
        <taxon>Ecdysozoa</taxon>
        <taxon>Arthropoda</taxon>
        <taxon>Hexapoda</taxon>
        <taxon>Insecta</taxon>
        <taxon>Pterygota</taxon>
        <taxon>Neoptera</taxon>
        <taxon>Endopterygota</taxon>
        <taxon>Coleoptera</taxon>
        <taxon>Polyphaga</taxon>
        <taxon>Cucujiformia</taxon>
        <taxon>Curculionidae</taxon>
        <taxon>Dryophthorinae</taxon>
        <taxon>Rhynchophorus</taxon>
    </lineage>
</organism>
<evidence type="ECO:0000313" key="2">
    <source>
        <dbReference type="Proteomes" id="UP000625711"/>
    </source>
</evidence>
<comment type="caution">
    <text evidence="1">The sequence shown here is derived from an EMBL/GenBank/DDBJ whole genome shotgun (WGS) entry which is preliminary data.</text>
</comment>
<gene>
    <name evidence="1" type="ORF">GWI33_008691</name>
</gene>
<reference evidence="1" key="1">
    <citation type="submission" date="2020-08" db="EMBL/GenBank/DDBJ databases">
        <title>Genome sequencing and assembly of the red palm weevil Rhynchophorus ferrugineus.</title>
        <authorList>
            <person name="Dias G.B."/>
            <person name="Bergman C.M."/>
            <person name="Manee M."/>
        </authorList>
    </citation>
    <scope>NUCLEOTIDE SEQUENCE</scope>
    <source>
        <strain evidence="1">AA-2017</strain>
        <tissue evidence="1">Whole larva</tissue>
    </source>
</reference>
<dbReference type="Proteomes" id="UP000625711">
    <property type="component" value="Unassembled WGS sequence"/>
</dbReference>
<evidence type="ECO:0000313" key="1">
    <source>
        <dbReference type="EMBL" id="KAF7278197.1"/>
    </source>
</evidence>
<keyword evidence="2" id="KW-1185">Reference proteome</keyword>
<proteinExistence type="predicted"/>
<sequence length="101" mass="11521">MSYNYSTVKHDHQHVQSFKSVSELTTAKNELDTLSSSSPILSSNNEESVQNRFTKTKSCVNENKKDKIKSRFSVDNENFLDGLARDLVPESLKILLYLMGY</sequence>
<dbReference type="AlphaFoldDB" id="A0A834IFS8"/>
<protein>
    <submittedName>
        <fullName evidence="1">Uncharacterized protein</fullName>
    </submittedName>
</protein>
<dbReference type="EMBL" id="JAACXV010000405">
    <property type="protein sequence ID" value="KAF7278197.1"/>
    <property type="molecule type" value="Genomic_DNA"/>
</dbReference>
<accession>A0A834IFS8</accession>
<name>A0A834IFS8_RHYFE</name>